<keyword evidence="2" id="KW-0540">Nuclease</keyword>
<dbReference type="Pfam" id="PF01844">
    <property type="entry name" value="HNH"/>
    <property type="match status" value="1"/>
</dbReference>
<dbReference type="InterPro" id="IPR003615">
    <property type="entry name" value="HNH_nuc"/>
</dbReference>
<reference evidence="3" key="1">
    <citation type="submission" date="2016-10" db="EMBL/GenBank/DDBJ databases">
        <authorList>
            <person name="Varghese N."/>
            <person name="Submissions S."/>
        </authorList>
    </citation>
    <scope>NUCLEOTIDE SEQUENCE [LARGE SCALE GENOMIC DNA]</scope>
    <source>
        <strain evidence="3">DSM 22965</strain>
    </source>
</reference>
<dbReference type="InterPro" id="IPR002711">
    <property type="entry name" value="HNH"/>
</dbReference>
<dbReference type="STRING" id="684552.SAMN04489719_0387"/>
<keyword evidence="2" id="KW-0378">Hydrolase</keyword>
<protein>
    <submittedName>
        <fullName evidence="2">5-methylcytosine-specific restriction endonuclease McrA</fullName>
    </submittedName>
</protein>
<sequence length="227" mass="24309">MTEVLELSATATERYATVLAGVASRLADRDFIAAEAQLQPIAGERWVGSLRLYASPVAGVPKRLGRSVADRVKAEVFAKDSFRCTYCGGRAVPRCVLVAISDVFPELFSYHPNFARGKIHPAFWALAPEADHVIAHSSGGTNEPSNLTTLHTTCNTRKSSTARSALPPVVIGNHDAAWDGLTAVYPGVVAAGEEHGVRHSSLGYHARWMKYFSDAASRPDVPVGGLP</sequence>
<dbReference type="GO" id="GO:0008270">
    <property type="term" value="F:zinc ion binding"/>
    <property type="evidence" value="ECO:0007669"/>
    <property type="project" value="InterPro"/>
</dbReference>
<evidence type="ECO:0000313" key="2">
    <source>
        <dbReference type="EMBL" id="SDR68841.1"/>
    </source>
</evidence>
<gene>
    <name evidence="2" type="ORF">SAMN04489719_0387</name>
</gene>
<accession>A0A1H1L2N9</accession>
<evidence type="ECO:0000259" key="1">
    <source>
        <dbReference type="Pfam" id="PF01844"/>
    </source>
</evidence>
<dbReference type="CDD" id="cd00085">
    <property type="entry name" value="HNHc"/>
    <property type="match status" value="1"/>
</dbReference>
<proteinExistence type="predicted"/>
<dbReference type="Proteomes" id="UP000199649">
    <property type="component" value="Chromosome I"/>
</dbReference>
<dbReference type="AlphaFoldDB" id="A0A1H1L2N9"/>
<dbReference type="RefSeq" id="WP_092665442.1">
    <property type="nucleotide sequence ID" value="NZ_LT629734.1"/>
</dbReference>
<dbReference type="GO" id="GO:0003676">
    <property type="term" value="F:nucleic acid binding"/>
    <property type="evidence" value="ECO:0007669"/>
    <property type="project" value="InterPro"/>
</dbReference>
<organism evidence="2 3">
    <name type="scientific">Agrococcus carbonis</name>
    <dbReference type="NCBI Taxonomy" id="684552"/>
    <lineage>
        <taxon>Bacteria</taxon>
        <taxon>Bacillati</taxon>
        <taxon>Actinomycetota</taxon>
        <taxon>Actinomycetes</taxon>
        <taxon>Micrococcales</taxon>
        <taxon>Microbacteriaceae</taxon>
        <taxon>Agrococcus</taxon>
    </lineage>
</organism>
<dbReference type="OrthoDB" id="4461979at2"/>
<keyword evidence="2" id="KW-0255">Endonuclease</keyword>
<dbReference type="EMBL" id="LT629734">
    <property type="protein sequence ID" value="SDR68841.1"/>
    <property type="molecule type" value="Genomic_DNA"/>
</dbReference>
<evidence type="ECO:0000313" key="3">
    <source>
        <dbReference type="Proteomes" id="UP000199649"/>
    </source>
</evidence>
<keyword evidence="3" id="KW-1185">Reference proteome</keyword>
<feature type="domain" description="HNH" evidence="1">
    <location>
        <begin position="129"/>
        <end position="160"/>
    </location>
</feature>
<dbReference type="Gene3D" id="1.10.30.50">
    <property type="match status" value="1"/>
</dbReference>
<name>A0A1H1L2N9_9MICO</name>
<dbReference type="GO" id="GO:0004519">
    <property type="term" value="F:endonuclease activity"/>
    <property type="evidence" value="ECO:0007669"/>
    <property type="project" value="UniProtKB-KW"/>
</dbReference>